<dbReference type="InterPro" id="IPR019953">
    <property type="entry name" value="OHR"/>
</dbReference>
<organism evidence="2 3">
    <name type="scientific">Caballeronia glathei</name>
    <dbReference type="NCBI Taxonomy" id="60547"/>
    <lineage>
        <taxon>Bacteria</taxon>
        <taxon>Pseudomonadati</taxon>
        <taxon>Pseudomonadota</taxon>
        <taxon>Betaproteobacteria</taxon>
        <taxon>Burkholderiales</taxon>
        <taxon>Burkholderiaceae</taxon>
        <taxon>Caballeronia</taxon>
    </lineage>
</organism>
<name>A0A069PHL7_9BURK</name>
<keyword evidence="3" id="KW-1185">Reference proteome</keyword>
<dbReference type="EMBL" id="JFHC01000059">
    <property type="protein sequence ID" value="KDR39394.1"/>
    <property type="molecule type" value="Genomic_DNA"/>
</dbReference>
<dbReference type="Pfam" id="PF02566">
    <property type="entry name" value="OsmC"/>
    <property type="match status" value="1"/>
</dbReference>
<dbReference type="SUPFAM" id="SSF82784">
    <property type="entry name" value="OsmC-like"/>
    <property type="match status" value="1"/>
</dbReference>
<dbReference type="Gene3D" id="3.30.300.20">
    <property type="match status" value="1"/>
</dbReference>
<comment type="caution">
    <text evidence="2">The sequence shown here is derived from an EMBL/GenBank/DDBJ whole genome shotgun (WGS) entry which is preliminary data.</text>
</comment>
<dbReference type="Gene3D" id="2.20.25.10">
    <property type="match status" value="1"/>
</dbReference>
<proteinExistence type="inferred from homology"/>
<accession>A0A069PHL7</accession>
<evidence type="ECO:0000313" key="2">
    <source>
        <dbReference type="EMBL" id="KDR39394.1"/>
    </source>
</evidence>
<dbReference type="RefSeq" id="WP_035934253.1">
    <property type="nucleotide sequence ID" value="NZ_CADFFX010000006.1"/>
</dbReference>
<gene>
    <name evidence="2" type="ORF">BG61_31980</name>
</gene>
<dbReference type="PANTHER" id="PTHR33797">
    <property type="entry name" value="ORGANIC HYDROPEROXIDE RESISTANCE PROTEIN-LIKE"/>
    <property type="match status" value="1"/>
</dbReference>
<dbReference type="GO" id="GO:0006979">
    <property type="term" value="P:response to oxidative stress"/>
    <property type="evidence" value="ECO:0007669"/>
    <property type="project" value="InterPro"/>
</dbReference>
<evidence type="ECO:0000313" key="3">
    <source>
        <dbReference type="Proteomes" id="UP000027466"/>
    </source>
</evidence>
<dbReference type="AlphaFoldDB" id="A0A069PHL7"/>
<sequence>MAKIEKVIFSGKTHTTVNRDPGVQRGDHGVVDIKLSAPGGENHEFIAAEPHPTAEQLFAGAWSACYITALGIAASLKKVTLPPDASVDIQVDVGQTGPGWFLGAQFTVRLPGVAQDVAEALAHTAHQICPYSKAVHGNIELALNVVTA</sequence>
<dbReference type="InterPro" id="IPR003718">
    <property type="entry name" value="OsmC/Ohr_fam"/>
</dbReference>
<dbReference type="Proteomes" id="UP000027466">
    <property type="component" value="Unassembled WGS sequence"/>
</dbReference>
<protein>
    <submittedName>
        <fullName evidence="2">Peroxiredoxin</fullName>
    </submittedName>
</protein>
<reference evidence="2 3" key="1">
    <citation type="submission" date="2014-03" db="EMBL/GenBank/DDBJ databases">
        <title>Draft Genome Sequences of Four Burkholderia Strains.</title>
        <authorList>
            <person name="Liu X.Y."/>
            <person name="Li C.X."/>
            <person name="Xu J.H."/>
        </authorList>
    </citation>
    <scope>NUCLEOTIDE SEQUENCE [LARGE SCALE GENOMIC DNA]</scope>
    <source>
        <strain evidence="2 3">DSM 50014</strain>
    </source>
</reference>
<dbReference type="STRING" id="60547.GCA_000751215_03761"/>
<comment type="similarity">
    <text evidence="1">Belongs to the OsmC/Ohr family.</text>
</comment>
<dbReference type="NCBIfam" id="TIGR03561">
    <property type="entry name" value="organ_hyd_perox"/>
    <property type="match status" value="1"/>
</dbReference>
<dbReference type="InterPro" id="IPR036102">
    <property type="entry name" value="OsmC/Ohrsf"/>
</dbReference>
<evidence type="ECO:0000256" key="1">
    <source>
        <dbReference type="ARBA" id="ARBA00007378"/>
    </source>
</evidence>
<dbReference type="PANTHER" id="PTHR33797:SF2">
    <property type="entry name" value="ORGANIC HYDROPEROXIDE RESISTANCE PROTEIN-LIKE"/>
    <property type="match status" value="1"/>
</dbReference>
<dbReference type="InterPro" id="IPR015946">
    <property type="entry name" value="KH_dom-like_a/b"/>
</dbReference>